<evidence type="ECO:0000313" key="1">
    <source>
        <dbReference type="EMBL" id="KAG0473922.1"/>
    </source>
</evidence>
<dbReference type="GO" id="GO:0043335">
    <property type="term" value="P:protein unfolding"/>
    <property type="evidence" value="ECO:0007669"/>
    <property type="project" value="TreeGrafter"/>
</dbReference>
<dbReference type="GO" id="GO:0015031">
    <property type="term" value="P:protein transport"/>
    <property type="evidence" value="ECO:0007669"/>
    <property type="project" value="InterPro"/>
</dbReference>
<keyword evidence="2" id="KW-1185">Reference proteome</keyword>
<dbReference type="AlphaFoldDB" id="A0A835QU81"/>
<accession>A0A835QU81</accession>
<dbReference type="SUPFAM" id="SSF102735">
    <property type="entry name" value="Trigger factor ribosome-binding domain"/>
    <property type="match status" value="1"/>
</dbReference>
<evidence type="ECO:0000313" key="2">
    <source>
        <dbReference type="Proteomes" id="UP000636800"/>
    </source>
</evidence>
<dbReference type="GO" id="GO:0044183">
    <property type="term" value="F:protein folding chaperone"/>
    <property type="evidence" value="ECO:0007669"/>
    <property type="project" value="TreeGrafter"/>
</dbReference>
<dbReference type="GO" id="GO:0003755">
    <property type="term" value="F:peptidyl-prolyl cis-trans isomerase activity"/>
    <property type="evidence" value="ECO:0007669"/>
    <property type="project" value="TreeGrafter"/>
</dbReference>
<dbReference type="EMBL" id="JADCNL010000007">
    <property type="protein sequence ID" value="KAG0473922.1"/>
    <property type="molecule type" value="Genomic_DNA"/>
</dbReference>
<dbReference type="PANTHER" id="PTHR30560">
    <property type="entry name" value="TRIGGER FACTOR CHAPERONE AND PEPTIDYL-PROLYL CIS/TRANS ISOMERASE"/>
    <property type="match status" value="1"/>
</dbReference>
<dbReference type="InterPro" id="IPR036611">
    <property type="entry name" value="Trigger_fac_ribosome-bd_sf"/>
</dbReference>
<reference evidence="1 2" key="1">
    <citation type="journal article" date="2020" name="Nat. Food">
        <title>A phased Vanilla planifolia genome enables genetic improvement of flavour and production.</title>
        <authorList>
            <person name="Hasing T."/>
            <person name="Tang H."/>
            <person name="Brym M."/>
            <person name="Khazi F."/>
            <person name="Huang T."/>
            <person name="Chambers A.H."/>
        </authorList>
    </citation>
    <scope>NUCLEOTIDE SEQUENCE [LARGE SCALE GENOMIC DNA]</scope>
    <source>
        <tissue evidence="1">Leaf</tissue>
    </source>
</reference>
<dbReference type="OrthoDB" id="1728340at2759"/>
<name>A0A835QU81_VANPL</name>
<dbReference type="PANTHER" id="PTHR30560:SF3">
    <property type="entry name" value="TRIGGER FACTOR-LIKE PROTEIN TIG, CHLOROPLASTIC"/>
    <property type="match status" value="1"/>
</dbReference>
<dbReference type="GO" id="GO:0051083">
    <property type="term" value="P:'de novo' cotranslational protein folding"/>
    <property type="evidence" value="ECO:0007669"/>
    <property type="project" value="TreeGrafter"/>
</dbReference>
<dbReference type="GO" id="GO:0043022">
    <property type="term" value="F:ribosome binding"/>
    <property type="evidence" value="ECO:0007669"/>
    <property type="project" value="TreeGrafter"/>
</dbReference>
<dbReference type="Proteomes" id="UP000636800">
    <property type="component" value="Chromosome 7"/>
</dbReference>
<organism evidence="1 2">
    <name type="scientific">Vanilla planifolia</name>
    <name type="common">Vanilla</name>
    <dbReference type="NCBI Taxonomy" id="51239"/>
    <lineage>
        <taxon>Eukaryota</taxon>
        <taxon>Viridiplantae</taxon>
        <taxon>Streptophyta</taxon>
        <taxon>Embryophyta</taxon>
        <taxon>Tracheophyta</taxon>
        <taxon>Spermatophyta</taxon>
        <taxon>Magnoliopsida</taxon>
        <taxon>Liliopsida</taxon>
        <taxon>Asparagales</taxon>
        <taxon>Orchidaceae</taxon>
        <taxon>Vanilloideae</taxon>
        <taxon>Vanilleae</taxon>
        <taxon>Vanilla</taxon>
    </lineage>
</organism>
<comment type="caution">
    <text evidence="1">The sequence shown here is derived from an EMBL/GenBank/DDBJ whole genome shotgun (WGS) entry which is preliminary data.</text>
</comment>
<sequence>MQLKEVVDDDVHDLPPDHITNTAGGPIAYGAGYWRAYPPWSAVNFGLLHLNPKKPPSLRAATVSCPFSRQFLTHLSSSFSYRAPGLLKVTTSAFSFKKTGKDLLPVEVIVTKTKQPRSSVRLSIEVPSIICKECYNKVLHEFSKQAKVEGRALEDSVRILTKFAEMYDTFSPEDSFRYDAVVDVAPEVKWLRETKYKNLEVVVQIDRAITAEIASEIEFGRRHKALGSLRIVSDRGLQIGDLVVLDIFASSLEGGLSKGETISSAERK</sequence>
<gene>
    <name evidence="1" type="ORF">HPP92_015779</name>
</gene>
<dbReference type="InterPro" id="IPR005215">
    <property type="entry name" value="Trig_fac"/>
</dbReference>
<feature type="non-terminal residue" evidence="1">
    <location>
        <position position="1"/>
    </location>
</feature>
<protein>
    <submittedName>
        <fullName evidence="1">Uncharacterized protein</fullName>
    </submittedName>
</protein>
<proteinExistence type="predicted"/>